<organism evidence="3 4">
    <name type="scientific">Lishizhenia tianjinensis</name>
    <dbReference type="NCBI Taxonomy" id="477690"/>
    <lineage>
        <taxon>Bacteria</taxon>
        <taxon>Pseudomonadati</taxon>
        <taxon>Bacteroidota</taxon>
        <taxon>Flavobacteriia</taxon>
        <taxon>Flavobacteriales</taxon>
        <taxon>Crocinitomicaceae</taxon>
        <taxon>Lishizhenia</taxon>
    </lineage>
</organism>
<sequence>MTKKKKRSVIARIFRGIAALLFLLTIALIAIPYFFKDELKDMALKEADKYLLAKVDLKDFDLTFISSFPKMSIQLEGLKLTGKDAFEGVELVNVNNLEAKVNFWSVISGDKIEVEGIAIDQPKVNVQVLENGLANYDIMKPDSVVAAENPADTASNFVFKLKEFTINEGDIIYADKAGDMMMELLALNLSGDVGIVNEAYEVNTKADMKSLTFNYDGIDYLSKVATKMDVGMLMEMTDETMKFTFTENQFELNALKASLDGYYAMLEGRDEMDIKLITAETKFKDLLSLIPAFYTTGYESMATGGKLALNAWVKGTMDEVNMPGWDIDMKVDNASINYPDLPQGIDNINIDLNTKFAGGADLDKMTLDINKFTAKFAGNSLDANMKLRNTMTDPYIKAGVFADVDLATLGQVMPLAEGESYNGQLKSDLALEGRYSSIEKEAYDEFKASGNLSLKDVLYKSPDLPQAVEVENLAFAFTPQDMKLTDLKAKMGKSDFNASGTVDNYLAYALKDEPLKGTFNYSSNLLDMDDLMPASEEVASTEEETTTESSSDEVILVPGNIDFVLNAKINKLIYDGMEINNVTGDVVLRDEKASISNLKMDALGGGVLLNGTYNTQDHTTPKLDFAYDLKNLNIQELTKNFMTIEQMAPIAKYAQGLISSNFSMSTNLNADFTPDFTSLTANGDLFTQAVKVSGFKALQKMENVLSISNLDNREFKDIKAYFAVEDGKLSVKPFKLNLGQGITADVEGTTSLEQDIDYTLKMLIPKALIPKSAVDAAEKAIAQANKIPGFKMDGLPDQLPVTALIGNKITDPKVTSNLKEALLEQGGGIKDGVKNLVDEGVQNVKDTVNATIDKAKEDLGAAKEAKKKEIMAEAERNANKFRAEGKKAADAIRAEAEKGAQKLMDEAGSNPLKKKAAEVAGNKLKKEAEERAIKVENEANAKADKVIADAQKRVDAL</sequence>
<reference evidence="3 4" key="1">
    <citation type="submission" date="2016-10" db="EMBL/GenBank/DDBJ databases">
        <authorList>
            <person name="de Groot N.N."/>
        </authorList>
    </citation>
    <scope>NUCLEOTIDE SEQUENCE [LARGE SCALE GENOMIC DNA]</scope>
    <source>
        <strain evidence="3 4">CGMCC 1.7005</strain>
    </source>
</reference>
<feature type="transmembrane region" description="Helical" evidence="2">
    <location>
        <begin position="12"/>
        <end position="35"/>
    </location>
</feature>
<dbReference type="EMBL" id="FPAS01000001">
    <property type="protein sequence ID" value="SFT55352.1"/>
    <property type="molecule type" value="Genomic_DNA"/>
</dbReference>
<dbReference type="RefSeq" id="WP_090247478.1">
    <property type="nucleotide sequence ID" value="NZ_FPAS01000001.1"/>
</dbReference>
<evidence type="ECO:0000313" key="3">
    <source>
        <dbReference type="EMBL" id="SFT55352.1"/>
    </source>
</evidence>
<keyword evidence="2" id="KW-0472">Membrane</keyword>
<dbReference type="GO" id="GO:0090313">
    <property type="term" value="P:regulation of protein targeting to membrane"/>
    <property type="evidence" value="ECO:0007669"/>
    <property type="project" value="TreeGrafter"/>
</dbReference>
<dbReference type="GO" id="GO:0005886">
    <property type="term" value="C:plasma membrane"/>
    <property type="evidence" value="ECO:0007669"/>
    <property type="project" value="TreeGrafter"/>
</dbReference>
<accession>A0A1I6YY63</accession>
<dbReference type="STRING" id="477690.SAMN05216474_1280"/>
<keyword evidence="2" id="KW-1133">Transmembrane helix</keyword>
<dbReference type="Proteomes" id="UP000236454">
    <property type="component" value="Unassembled WGS sequence"/>
</dbReference>
<dbReference type="AlphaFoldDB" id="A0A1I6YY63"/>
<keyword evidence="1" id="KW-0175">Coiled coil</keyword>
<evidence type="ECO:0000256" key="1">
    <source>
        <dbReference type="SAM" id="Coils"/>
    </source>
</evidence>
<name>A0A1I6YY63_9FLAO</name>
<feature type="coiled-coil region" evidence="1">
    <location>
        <begin position="845"/>
        <end position="891"/>
    </location>
</feature>
<keyword evidence="2" id="KW-0812">Transmembrane</keyword>
<proteinExistence type="predicted"/>
<dbReference type="PANTHER" id="PTHR30441">
    <property type="entry name" value="DUF748 DOMAIN-CONTAINING PROTEIN"/>
    <property type="match status" value="1"/>
</dbReference>
<evidence type="ECO:0000313" key="4">
    <source>
        <dbReference type="Proteomes" id="UP000236454"/>
    </source>
</evidence>
<dbReference type="PANTHER" id="PTHR30441:SF8">
    <property type="entry name" value="DUF748 DOMAIN-CONTAINING PROTEIN"/>
    <property type="match status" value="1"/>
</dbReference>
<gene>
    <name evidence="3" type="ORF">SAMN05216474_1280</name>
</gene>
<evidence type="ECO:0000256" key="2">
    <source>
        <dbReference type="SAM" id="Phobius"/>
    </source>
</evidence>
<protein>
    <submittedName>
        <fullName evidence="3">AsmA-like C-terminal region</fullName>
    </submittedName>
</protein>
<dbReference type="OrthoDB" id="596403at2"/>
<keyword evidence="4" id="KW-1185">Reference proteome</keyword>
<dbReference type="InterPro" id="IPR052894">
    <property type="entry name" value="AsmA-related"/>
</dbReference>